<protein>
    <submittedName>
        <fullName evidence="1">Uncharacterized protein</fullName>
    </submittedName>
</protein>
<dbReference type="Proteomes" id="UP001596011">
    <property type="component" value="Unassembled WGS sequence"/>
</dbReference>
<reference evidence="2" key="1">
    <citation type="journal article" date="2019" name="Int. J. Syst. Evol. Microbiol.">
        <title>The Global Catalogue of Microorganisms (GCM) 10K type strain sequencing project: providing services to taxonomists for standard genome sequencing and annotation.</title>
        <authorList>
            <consortium name="The Broad Institute Genomics Platform"/>
            <consortium name="The Broad Institute Genome Sequencing Center for Infectious Disease"/>
            <person name="Wu L."/>
            <person name="Ma J."/>
        </authorList>
    </citation>
    <scope>NUCLEOTIDE SEQUENCE [LARGE SCALE GENOMIC DNA]</scope>
    <source>
        <strain evidence="2">CCUG 42722</strain>
    </source>
</reference>
<accession>A0ABV9HKM9</accession>
<gene>
    <name evidence="1" type="ORF">ACFO6V_19825</name>
</gene>
<organism evidence="1 2">
    <name type="scientific">Promicromonospora alba</name>
    <dbReference type="NCBI Taxonomy" id="1616110"/>
    <lineage>
        <taxon>Bacteria</taxon>
        <taxon>Bacillati</taxon>
        <taxon>Actinomycetota</taxon>
        <taxon>Actinomycetes</taxon>
        <taxon>Micrococcales</taxon>
        <taxon>Promicromonosporaceae</taxon>
        <taxon>Promicromonospora</taxon>
    </lineage>
</organism>
<sequence length="56" mass="5825">MSSIAQLESQLAEIFAGDNFEVDGAGSPVDIDITDGVREIRTDLAATAMTRPSGKG</sequence>
<evidence type="ECO:0000313" key="1">
    <source>
        <dbReference type="EMBL" id="MFC4630504.1"/>
    </source>
</evidence>
<name>A0ABV9HKM9_9MICO</name>
<keyword evidence="2" id="KW-1185">Reference proteome</keyword>
<proteinExistence type="predicted"/>
<dbReference type="RefSeq" id="WP_377138324.1">
    <property type="nucleotide sequence ID" value="NZ_JBHSFI010000006.1"/>
</dbReference>
<comment type="caution">
    <text evidence="1">The sequence shown here is derived from an EMBL/GenBank/DDBJ whole genome shotgun (WGS) entry which is preliminary data.</text>
</comment>
<dbReference type="EMBL" id="JBHSFI010000006">
    <property type="protein sequence ID" value="MFC4630504.1"/>
    <property type="molecule type" value="Genomic_DNA"/>
</dbReference>
<evidence type="ECO:0000313" key="2">
    <source>
        <dbReference type="Proteomes" id="UP001596011"/>
    </source>
</evidence>